<evidence type="ECO:0000256" key="2">
    <source>
        <dbReference type="ARBA" id="ARBA00022448"/>
    </source>
</evidence>
<evidence type="ECO:0000313" key="9">
    <source>
        <dbReference type="EMBL" id="HJC36587.1"/>
    </source>
</evidence>
<comment type="similarity">
    <text evidence="7">Belongs to the binding-protein-dependent transport system permease family.</text>
</comment>
<dbReference type="Pfam" id="PF19300">
    <property type="entry name" value="BPD_transp_1_N"/>
    <property type="match status" value="1"/>
</dbReference>
<dbReference type="Pfam" id="PF00528">
    <property type="entry name" value="BPD_transp_1"/>
    <property type="match status" value="1"/>
</dbReference>
<feature type="transmembrane region" description="Helical" evidence="7">
    <location>
        <begin position="133"/>
        <end position="160"/>
    </location>
</feature>
<evidence type="ECO:0000256" key="4">
    <source>
        <dbReference type="ARBA" id="ARBA00022692"/>
    </source>
</evidence>
<dbReference type="InterPro" id="IPR045621">
    <property type="entry name" value="BPD_transp_1_N"/>
</dbReference>
<dbReference type="GO" id="GO:0005886">
    <property type="term" value="C:plasma membrane"/>
    <property type="evidence" value="ECO:0007669"/>
    <property type="project" value="UniProtKB-SubCell"/>
</dbReference>
<dbReference type="AlphaFoldDB" id="A0A9D2NQF7"/>
<protein>
    <submittedName>
        <fullName evidence="9">ABC transporter permease</fullName>
    </submittedName>
</protein>
<dbReference type="PANTHER" id="PTHR43163:SF6">
    <property type="entry name" value="DIPEPTIDE TRANSPORT SYSTEM PERMEASE PROTEIN DPPB-RELATED"/>
    <property type="match status" value="1"/>
</dbReference>
<dbReference type="GO" id="GO:0055085">
    <property type="term" value="P:transmembrane transport"/>
    <property type="evidence" value="ECO:0007669"/>
    <property type="project" value="InterPro"/>
</dbReference>
<keyword evidence="6 7" id="KW-0472">Membrane</keyword>
<evidence type="ECO:0000256" key="7">
    <source>
        <dbReference type="RuleBase" id="RU363032"/>
    </source>
</evidence>
<dbReference type="InterPro" id="IPR035906">
    <property type="entry name" value="MetI-like_sf"/>
</dbReference>
<organism evidence="9 10">
    <name type="scientific">Candidatus Merdibacter merdavium</name>
    <dbReference type="NCBI Taxonomy" id="2838692"/>
    <lineage>
        <taxon>Bacteria</taxon>
        <taxon>Bacillati</taxon>
        <taxon>Bacillota</taxon>
        <taxon>Erysipelotrichia</taxon>
        <taxon>Erysipelotrichales</taxon>
        <taxon>Erysipelotrichaceae</taxon>
        <taxon>Merdibacter</taxon>
    </lineage>
</organism>
<feature type="domain" description="ABC transmembrane type-1" evidence="8">
    <location>
        <begin position="94"/>
        <end position="291"/>
    </location>
</feature>
<dbReference type="CDD" id="cd06261">
    <property type="entry name" value="TM_PBP2"/>
    <property type="match status" value="1"/>
</dbReference>
<evidence type="ECO:0000256" key="1">
    <source>
        <dbReference type="ARBA" id="ARBA00004651"/>
    </source>
</evidence>
<dbReference type="SUPFAM" id="SSF161098">
    <property type="entry name" value="MetI-like"/>
    <property type="match status" value="1"/>
</dbReference>
<name>A0A9D2NQF7_9FIRM</name>
<keyword evidence="2 7" id="KW-0813">Transport</keyword>
<keyword evidence="5 7" id="KW-1133">Transmembrane helix</keyword>
<dbReference type="Gene3D" id="1.10.3720.10">
    <property type="entry name" value="MetI-like"/>
    <property type="match status" value="1"/>
</dbReference>
<reference evidence="9" key="2">
    <citation type="submission" date="2021-04" db="EMBL/GenBank/DDBJ databases">
        <authorList>
            <person name="Gilroy R."/>
        </authorList>
    </citation>
    <scope>NUCLEOTIDE SEQUENCE</scope>
    <source>
        <strain evidence="9">CHK187-11901</strain>
    </source>
</reference>
<evidence type="ECO:0000256" key="5">
    <source>
        <dbReference type="ARBA" id="ARBA00022989"/>
    </source>
</evidence>
<feature type="transmembrane region" description="Helical" evidence="7">
    <location>
        <begin position="9"/>
        <end position="27"/>
    </location>
</feature>
<dbReference type="Proteomes" id="UP000823896">
    <property type="component" value="Unassembled WGS sequence"/>
</dbReference>
<evidence type="ECO:0000313" key="10">
    <source>
        <dbReference type="Proteomes" id="UP000823896"/>
    </source>
</evidence>
<accession>A0A9D2NQF7</accession>
<proteinExistence type="inferred from homology"/>
<feature type="transmembrane region" description="Helical" evidence="7">
    <location>
        <begin position="272"/>
        <end position="298"/>
    </location>
</feature>
<sequence length="305" mass="33673">MFKYVLKRVLIGFVTLFVLGSATFFLMKATPGSPVSGERFRSKEAQELAIIRYGLDRPVFEQYTMYLNNLAHGDLGESYVKEGVYVDRTIAMTFPVTARLGGIAFIFAMTVGITLGTTAALSKRKWVNNVCMFVATIGVSVPSFLLGMFLIIIFGVQLRVLPFVGLSGPANYVLPVLAVSLYPISMIARLTRSSMLEVMKQDYIILARSKGTPYKMVVIKHALKNAMLPVITYAGPAFAFMLTGSFVVETLFSIPGIGREFVSNISNRDYQMIMGLTLFLGALIIIFNIITDILSAVIDPRIKLK</sequence>
<dbReference type="EMBL" id="DWWM01000035">
    <property type="protein sequence ID" value="HJC36587.1"/>
    <property type="molecule type" value="Genomic_DNA"/>
</dbReference>
<comment type="caution">
    <text evidence="9">The sequence shown here is derived from an EMBL/GenBank/DDBJ whole genome shotgun (WGS) entry which is preliminary data.</text>
</comment>
<keyword evidence="3" id="KW-1003">Cell membrane</keyword>
<dbReference type="PANTHER" id="PTHR43163">
    <property type="entry name" value="DIPEPTIDE TRANSPORT SYSTEM PERMEASE PROTEIN DPPB-RELATED"/>
    <property type="match status" value="1"/>
</dbReference>
<evidence type="ECO:0000256" key="3">
    <source>
        <dbReference type="ARBA" id="ARBA00022475"/>
    </source>
</evidence>
<keyword evidence="4 7" id="KW-0812">Transmembrane</keyword>
<reference evidence="9" key="1">
    <citation type="journal article" date="2021" name="PeerJ">
        <title>Extensive microbial diversity within the chicken gut microbiome revealed by metagenomics and culture.</title>
        <authorList>
            <person name="Gilroy R."/>
            <person name="Ravi A."/>
            <person name="Getino M."/>
            <person name="Pursley I."/>
            <person name="Horton D.L."/>
            <person name="Alikhan N.F."/>
            <person name="Baker D."/>
            <person name="Gharbi K."/>
            <person name="Hall N."/>
            <person name="Watson M."/>
            <person name="Adriaenssens E.M."/>
            <person name="Foster-Nyarko E."/>
            <person name="Jarju S."/>
            <person name="Secka A."/>
            <person name="Antonio M."/>
            <person name="Oren A."/>
            <person name="Chaudhuri R.R."/>
            <person name="La Ragione R."/>
            <person name="Hildebrand F."/>
            <person name="Pallen M.J."/>
        </authorList>
    </citation>
    <scope>NUCLEOTIDE SEQUENCE</scope>
    <source>
        <strain evidence="9">CHK187-11901</strain>
    </source>
</reference>
<feature type="transmembrane region" description="Helical" evidence="7">
    <location>
        <begin position="230"/>
        <end position="252"/>
    </location>
</feature>
<feature type="transmembrane region" description="Helical" evidence="7">
    <location>
        <begin position="100"/>
        <end position="121"/>
    </location>
</feature>
<dbReference type="PROSITE" id="PS50928">
    <property type="entry name" value="ABC_TM1"/>
    <property type="match status" value="1"/>
</dbReference>
<gene>
    <name evidence="9" type="ORF">H9702_05595</name>
</gene>
<evidence type="ECO:0000256" key="6">
    <source>
        <dbReference type="ARBA" id="ARBA00023136"/>
    </source>
</evidence>
<evidence type="ECO:0000259" key="8">
    <source>
        <dbReference type="PROSITE" id="PS50928"/>
    </source>
</evidence>
<dbReference type="InterPro" id="IPR000515">
    <property type="entry name" value="MetI-like"/>
</dbReference>
<comment type="subcellular location">
    <subcellularLocation>
        <location evidence="1 7">Cell membrane</location>
        <topology evidence="1 7">Multi-pass membrane protein</topology>
    </subcellularLocation>
</comment>